<protein>
    <submittedName>
        <fullName evidence="1">Uncharacterized protein</fullName>
    </submittedName>
</protein>
<evidence type="ECO:0000313" key="1">
    <source>
        <dbReference type="EMBL" id="GBN06092.1"/>
    </source>
</evidence>
<comment type="caution">
    <text evidence="1">The sequence shown here is derived from an EMBL/GenBank/DDBJ whole genome shotgun (WGS) entry which is preliminary data.</text>
</comment>
<organism evidence="1 2">
    <name type="scientific">Araneus ventricosus</name>
    <name type="common">Orbweaver spider</name>
    <name type="synonym">Epeira ventricosa</name>
    <dbReference type="NCBI Taxonomy" id="182803"/>
    <lineage>
        <taxon>Eukaryota</taxon>
        <taxon>Metazoa</taxon>
        <taxon>Ecdysozoa</taxon>
        <taxon>Arthropoda</taxon>
        <taxon>Chelicerata</taxon>
        <taxon>Arachnida</taxon>
        <taxon>Araneae</taxon>
        <taxon>Araneomorphae</taxon>
        <taxon>Entelegynae</taxon>
        <taxon>Araneoidea</taxon>
        <taxon>Araneidae</taxon>
        <taxon>Araneus</taxon>
    </lineage>
</organism>
<proteinExistence type="predicted"/>
<evidence type="ECO:0000313" key="2">
    <source>
        <dbReference type="Proteomes" id="UP000499080"/>
    </source>
</evidence>
<reference evidence="1 2" key="1">
    <citation type="journal article" date="2019" name="Sci. Rep.">
        <title>Orb-weaving spider Araneus ventricosus genome elucidates the spidroin gene catalogue.</title>
        <authorList>
            <person name="Kono N."/>
            <person name="Nakamura H."/>
            <person name="Ohtoshi R."/>
            <person name="Moran D.A.P."/>
            <person name="Shinohara A."/>
            <person name="Yoshida Y."/>
            <person name="Fujiwara M."/>
            <person name="Mori M."/>
            <person name="Tomita M."/>
            <person name="Arakawa K."/>
        </authorList>
    </citation>
    <scope>NUCLEOTIDE SEQUENCE [LARGE SCALE GENOMIC DNA]</scope>
</reference>
<dbReference type="AlphaFoldDB" id="A0A4Y2KV44"/>
<accession>A0A4Y2KV44</accession>
<dbReference type="Proteomes" id="UP000499080">
    <property type="component" value="Unassembled WGS sequence"/>
</dbReference>
<dbReference type="EMBL" id="BGPR01005029">
    <property type="protein sequence ID" value="GBN06092.1"/>
    <property type="molecule type" value="Genomic_DNA"/>
</dbReference>
<name>A0A4Y2KV44_ARAVE</name>
<keyword evidence="2" id="KW-1185">Reference proteome</keyword>
<sequence>MRLSNSILKSMAHPSRGKNVRSCMLSYAVTERRPTSPCLMPVRHPYRKLTNIRCDSMQLLIYAVREYDSMQLLAYAVTEYDSMQLLTYAVTEYDSIQVIITKNSLFRVEF</sequence>
<gene>
    <name evidence="1" type="ORF">AVEN_158388_1</name>
</gene>